<keyword evidence="14" id="KW-1185">Reference proteome</keyword>
<dbReference type="InterPro" id="IPR033248">
    <property type="entry name" value="Transketolase_C"/>
</dbReference>
<comment type="similarity">
    <text evidence="2 11">Belongs to the transketolase family. DXPS subfamily.</text>
</comment>
<dbReference type="GeneID" id="68868262"/>
<dbReference type="InterPro" id="IPR009014">
    <property type="entry name" value="Transketo_C/PFOR_II"/>
</dbReference>
<comment type="subunit">
    <text evidence="3 11">Homodimer.</text>
</comment>
<comment type="pathway">
    <text evidence="1 11">Metabolic intermediate biosynthesis; 1-deoxy-D-xylulose 5-phosphate biosynthesis; 1-deoxy-D-xylulose 5-phosphate from D-glyceraldehyde 3-phosphate and pyruvate: step 1/1.</text>
</comment>
<dbReference type="EC" id="2.2.1.7" evidence="11"/>
<dbReference type="NCBIfam" id="NF003933">
    <property type="entry name" value="PRK05444.2-2"/>
    <property type="match status" value="1"/>
</dbReference>
<evidence type="ECO:0000256" key="10">
    <source>
        <dbReference type="ARBA" id="ARBA00055605"/>
    </source>
</evidence>
<comment type="function">
    <text evidence="10 11">Catalyzes the acyloin condensation reaction between C atoms 2 and 3 of pyruvate and glyceraldehyde 3-phosphate to yield 1-deoxy-D-xylulose-5-phosphate (DXP).</text>
</comment>
<comment type="caution">
    <text evidence="13">The sequence shown here is derived from an EMBL/GenBank/DDBJ whole genome shotgun (WGS) entry which is preliminary data.</text>
</comment>
<dbReference type="PANTHER" id="PTHR43322">
    <property type="entry name" value="1-D-DEOXYXYLULOSE 5-PHOSPHATE SYNTHASE-RELATED"/>
    <property type="match status" value="1"/>
</dbReference>
<dbReference type="FunFam" id="3.40.50.920:FF:000002">
    <property type="entry name" value="1-deoxy-D-xylulose-5-phosphate synthase"/>
    <property type="match status" value="1"/>
</dbReference>
<dbReference type="NCBIfam" id="TIGR00204">
    <property type="entry name" value="dxs"/>
    <property type="match status" value="1"/>
</dbReference>
<gene>
    <name evidence="11" type="primary">dxs</name>
    <name evidence="13" type="ORF">SUH3_08940</name>
</gene>
<accession>A0A073J5B3</accession>
<dbReference type="SUPFAM" id="SSF52922">
    <property type="entry name" value="TK C-terminal domain-like"/>
    <property type="match status" value="1"/>
</dbReference>
<reference evidence="13 14" key="1">
    <citation type="submission" date="2014-01" db="EMBL/GenBank/DDBJ databases">
        <title>Sulfitobacter sp. H3 (MCCC 1A00686) Genome Sequencing.</title>
        <authorList>
            <person name="Lai Q."/>
            <person name="Hong Z."/>
        </authorList>
    </citation>
    <scope>NUCLEOTIDE SEQUENCE [LARGE SCALE GENOMIC DNA]</scope>
    <source>
        <strain evidence="13 14">H3</strain>
    </source>
</reference>
<evidence type="ECO:0000313" key="13">
    <source>
        <dbReference type="EMBL" id="KEJ96891.1"/>
    </source>
</evidence>
<comment type="catalytic activity">
    <reaction evidence="11">
        <text>D-glyceraldehyde 3-phosphate + pyruvate + H(+) = 1-deoxy-D-xylulose 5-phosphate + CO2</text>
        <dbReference type="Rhea" id="RHEA:12605"/>
        <dbReference type="ChEBI" id="CHEBI:15361"/>
        <dbReference type="ChEBI" id="CHEBI:15378"/>
        <dbReference type="ChEBI" id="CHEBI:16526"/>
        <dbReference type="ChEBI" id="CHEBI:57792"/>
        <dbReference type="ChEBI" id="CHEBI:59776"/>
        <dbReference type="EC" id="2.2.1.7"/>
    </reaction>
</comment>
<dbReference type="InterPro" id="IPR005477">
    <property type="entry name" value="Dxylulose-5-P_synthase"/>
</dbReference>
<dbReference type="GO" id="GO:0008661">
    <property type="term" value="F:1-deoxy-D-xylulose-5-phosphate synthase activity"/>
    <property type="evidence" value="ECO:0007669"/>
    <property type="project" value="UniProtKB-UniRule"/>
</dbReference>
<dbReference type="PANTHER" id="PTHR43322:SF5">
    <property type="entry name" value="1-DEOXY-D-XYLULOSE-5-PHOSPHATE SYNTHASE, CHLOROPLASTIC"/>
    <property type="match status" value="1"/>
</dbReference>
<evidence type="ECO:0000256" key="3">
    <source>
        <dbReference type="ARBA" id="ARBA00011738"/>
    </source>
</evidence>
<dbReference type="GO" id="GO:0030976">
    <property type="term" value="F:thiamine pyrophosphate binding"/>
    <property type="evidence" value="ECO:0007669"/>
    <property type="project" value="UniProtKB-UniRule"/>
</dbReference>
<dbReference type="HAMAP" id="MF_00315">
    <property type="entry name" value="DXP_synth"/>
    <property type="match status" value="1"/>
</dbReference>
<dbReference type="InterPro" id="IPR020826">
    <property type="entry name" value="Transketolase_BS"/>
</dbReference>
<evidence type="ECO:0000256" key="5">
    <source>
        <dbReference type="ARBA" id="ARBA00022723"/>
    </source>
</evidence>
<dbReference type="InterPro" id="IPR029061">
    <property type="entry name" value="THDP-binding"/>
</dbReference>
<organism evidence="13 14">
    <name type="scientific">Pseudosulfitobacter pseudonitzschiae</name>
    <dbReference type="NCBI Taxonomy" id="1402135"/>
    <lineage>
        <taxon>Bacteria</taxon>
        <taxon>Pseudomonadati</taxon>
        <taxon>Pseudomonadota</taxon>
        <taxon>Alphaproteobacteria</taxon>
        <taxon>Rhodobacterales</taxon>
        <taxon>Roseobacteraceae</taxon>
        <taxon>Pseudosulfitobacter</taxon>
    </lineage>
</organism>
<feature type="binding site" evidence="11">
    <location>
        <begin position="120"/>
        <end position="122"/>
    </location>
    <ligand>
        <name>thiamine diphosphate</name>
        <dbReference type="ChEBI" id="CHEBI:58937"/>
    </ligand>
</feature>
<dbReference type="Pfam" id="PF02780">
    <property type="entry name" value="Transketolase_C"/>
    <property type="match status" value="1"/>
</dbReference>
<dbReference type="Gene3D" id="3.40.50.920">
    <property type="match status" value="1"/>
</dbReference>
<dbReference type="Proteomes" id="UP000027746">
    <property type="component" value="Unassembled WGS sequence"/>
</dbReference>
<evidence type="ECO:0000256" key="8">
    <source>
        <dbReference type="ARBA" id="ARBA00023052"/>
    </source>
</evidence>
<feature type="binding site" evidence="11">
    <location>
        <position position="79"/>
    </location>
    <ligand>
        <name>thiamine diphosphate</name>
        <dbReference type="ChEBI" id="CHEBI:58937"/>
    </ligand>
</feature>
<dbReference type="PROSITE" id="PS00802">
    <property type="entry name" value="TRANSKETOLASE_2"/>
    <property type="match status" value="1"/>
</dbReference>
<protein>
    <recommendedName>
        <fullName evidence="11">1-deoxy-D-xylulose-5-phosphate synthase</fullName>
        <ecNumber evidence="11">2.2.1.7</ecNumber>
    </recommendedName>
    <alternativeName>
        <fullName evidence="11">1-deoxyxylulose-5-phosphate synthase</fullName>
        <shortName evidence="11">DXP synthase</shortName>
        <shortName evidence="11">DXPS</shortName>
    </alternativeName>
</protein>
<feature type="binding site" evidence="11">
    <location>
        <position position="184"/>
    </location>
    <ligand>
        <name>Mg(2+)</name>
        <dbReference type="ChEBI" id="CHEBI:18420"/>
    </ligand>
</feature>
<dbReference type="InterPro" id="IPR049557">
    <property type="entry name" value="Transketolase_CS"/>
</dbReference>
<feature type="binding site" evidence="11">
    <location>
        <position position="184"/>
    </location>
    <ligand>
        <name>thiamine diphosphate</name>
        <dbReference type="ChEBI" id="CHEBI:58937"/>
    </ligand>
</feature>
<feature type="binding site" evidence="11">
    <location>
        <position position="293"/>
    </location>
    <ligand>
        <name>thiamine diphosphate</name>
        <dbReference type="ChEBI" id="CHEBI:58937"/>
    </ligand>
</feature>
<keyword evidence="5 11" id="KW-0479">Metal-binding</keyword>
<dbReference type="CDD" id="cd02007">
    <property type="entry name" value="TPP_DXS"/>
    <property type="match status" value="1"/>
</dbReference>
<dbReference type="GO" id="GO:0019288">
    <property type="term" value="P:isopentenyl diphosphate biosynthetic process, methylerythritol 4-phosphate pathway"/>
    <property type="evidence" value="ECO:0007669"/>
    <property type="project" value="UniProtKB-ARBA"/>
</dbReference>
<dbReference type="GO" id="GO:0000287">
    <property type="term" value="F:magnesium ion binding"/>
    <property type="evidence" value="ECO:0007669"/>
    <property type="project" value="UniProtKB-UniRule"/>
</dbReference>
<dbReference type="UniPathway" id="UPA00064">
    <property type="reaction ID" value="UER00091"/>
</dbReference>
<dbReference type="CDD" id="cd07033">
    <property type="entry name" value="TPP_PYR_DXS_TK_like"/>
    <property type="match status" value="1"/>
</dbReference>
<evidence type="ECO:0000256" key="7">
    <source>
        <dbReference type="ARBA" id="ARBA00022977"/>
    </source>
</evidence>
<evidence type="ECO:0000256" key="6">
    <source>
        <dbReference type="ARBA" id="ARBA00022842"/>
    </source>
</evidence>
<feature type="domain" description="Transketolase-like pyrimidine-binding" evidence="12">
    <location>
        <begin position="324"/>
        <end position="489"/>
    </location>
</feature>
<feature type="binding site" evidence="11">
    <location>
        <begin position="156"/>
        <end position="157"/>
    </location>
    <ligand>
        <name>thiamine diphosphate</name>
        <dbReference type="ChEBI" id="CHEBI:58937"/>
    </ligand>
</feature>
<keyword evidence="8 11" id="KW-0786">Thiamine pyrophosphate</keyword>
<dbReference type="FunFam" id="3.40.50.970:FF:000005">
    <property type="entry name" value="1-deoxy-D-xylulose-5-phosphate synthase"/>
    <property type="match status" value="1"/>
</dbReference>
<dbReference type="Pfam" id="PF13292">
    <property type="entry name" value="DXP_synthase_N"/>
    <property type="match status" value="1"/>
</dbReference>
<keyword evidence="9 11" id="KW-0414">Isoprene biosynthesis</keyword>
<dbReference type="GO" id="GO:0016114">
    <property type="term" value="P:terpenoid biosynthetic process"/>
    <property type="evidence" value="ECO:0007669"/>
    <property type="project" value="UniProtKB-UniRule"/>
</dbReference>
<dbReference type="PROSITE" id="PS00801">
    <property type="entry name" value="TRANSKETOLASE_1"/>
    <property type="match status" value="1"/>
</dbReference>
<dbReference type="SMART" id="SM00861">
    <property type="entry name" value="Transket_pyr"/>
    <property type="match status" value="1"/>
</dbReference>
<evidence type="ECO:0000256" key="4">
    <source>
        <dbReference type="ARBA" id="ARBA00022679"/>
    </source>
</evidence>
<evidence type="ECO:0000256" key="9">
    <source>
        <dbReference type="ARBA" id="ARBA00023229"/>
    </source>
</evidence>
<evidence type="ECO:0000313" key="14">
    <source>
        <dbReference type="Proteomes" id="UP000027746"/>
    </source>
</evidence>
<keyword evidence="4 11" id="KW-0808">Transferase</keyword>
<proteinExistence type="inferred from homology"/>
<name>A0A073J5B3_9RHOB</name>
<evidence type="ECO:0000259" key="12">
    <source>
        <dbReference type="SMART" id="SM00861"/>
    </source>
</evidence>
<keyword evidence="7 11" id="KW-0784">Thiamine biosynthesis</keyword>
<dbReference type="RefSeq" id="WP_037922322.1">
    <property type="nucleotide sequence ID" value="NZ_CP054599.1"/>
</dbReference>
<dbReference type="EMBL" id="JAMD01000002">
    <property type="protein sequence ID" value="KEJ96891.1"/>
    <property type="molecule type" value="Genomic_DNA"/>
</dbReference>
<dbReference type="Gene3D" id="3.40.50.970">
    <property type="match status" value="2"/>
</dbReference>
<evidence type="ECO:0000256" key="2">
    <source>
        <dbReference type="ARBA" id="ARBA00011081"/>
    </source>
</evidence>
<dbReference type="SUPFAM" id="SSF52518">
    <property type="entry name" value="Thiamin diphosphate-binding fold (THDP-binding)"/>
    <property type="match status" value="2"/>
</dbReference>
<comment type="cofactor">
    <cofactor evidence="11">
        <name>Mg(2+)</name>
        <dbReference type="ChEBI" id="CHEBI:18420"/>
    </cofactor>
    <text evidence="11">Binds 1 Mg(2+) ion per subunit.</text>
</comment>
<feature type="binding site" evidence="11">
    <location>
        <position position="155"/>
    </location>
    <ligand>
        <name>Mg(2+)</name>
        <dbReference type="ChEBI" id="CHEBI:18420"/>
    </ligand>
</feature>
<dbReference type="Pfam" id="PF02779">
    <property type="entry name" value="Transket_pyr"/>
    <property type="match status" value="1"/>
</dbReference>
<dbReference type="OrthoDB" id="9803371at2"/>
<evidence type="ECO:0000256" key="1">
    <source>
        <dbReference type="ARBA" id="ARBA00004980"/>
    </source>
</evidence>
<feature type="binding site" evidence="11">
    <location>
        <position position="375"/>
    </location>
    <ligand>
        <name>thiamine diphosphate</name>
        <dbReference type="ChEBI" id="CHEBI:58937"/>
    </ligand>
</feature>
<dbReference type="AlphaFoldDB" id="A0A073J5B3"/>
<evidence type="ECO:0000256" key="11">
    <source>
        <dbReference type="HAMAP-Rule" id="MF_00315"/>
    </source>
</evidence>
<keyword evidence="6 11" id="KW-0460">Magnesium</keyword>
<comment type="cofactor">
    <cofactor evidence="11">
        <name>thiamine diphosphate</name>
        <dbReference type="ChEBI" id="CHEBI:58937"/>
    </cofactor>
    <text evidence="11">Binds 1 thiamine pyrophosphate per subunit.</text>
</comment>
<dbReference type="InterPro" id="IPR005475">
    <property type="entry name" value="Transketolase-like_Pyr-bd"/>
</dbReference>
<dbReference type="GO" id="GO:0009228">
    <property type="term" value="P:thiamine biosynthetic process"/>
    <property type="evidence" value="ECO:0007669"/>
    <property type="project" value="UniProtKB-UniRule"/>
</dbReference>
<sequence length="642" mass="68073">MTDRPNTPLLDTIQRPADMKHLSDGQLLQLADELRRETVSAVSVTGGHLGAGLGVVELTVALHAVFDTPRDKIVWDVGHQCYPHKILTERRDRIRTLRQKDGLSGFTKRSESPYDPFGAAHSSTSISAALGLAVARDLGGVTPEGLGDAIAVIGDGSMSAGMAYEAMNNAGDLGKRLIVILNDNEMSIAPPVGAMSSYLSRLYAEEPFQDLKAAAKGAVSLLPPPFREGARRAKDLLKGMTVGGTLFEQLGFSYIGPIDGHDLDQLLPVLRTVKARATGPILIHVLTKKGKGYGPAEQAADKGHARAKFDVITGEQKKAPSNAPSYTSVFAQHLLKEAAADDRICAVTAAMPDGTGLNLFAERYPSRCFDVGIAEQHGVTFSAGLAAGGMKPFCAMYSTFLQRGYDQVVHDVAIQRLPVRFAIDRAGLVGADGATHAGAFDVAFLANLPGFVVMAAADEAELAHMVATAAAHDDGPIAFRFPRGEGTGVEMPERGTPLEIGKGRMIREGRRVAILSFGTRLSEVEAACESLAAKGITPTVADARFAKPLDRDMILQLAADHEALITIEEGAVGGFGSHVAQLLSDEGVFDDGLKFRSMVLPDIFIDQSSPADMYATAQLSAKDIEAKVLNVLGVSQIGAERA</sequence>